<reference evidence="2 3" key="1">
    <citation type="submission" date="2016-10" db="EMBL/GenBank/DDBJ databases">
        <authorList>
            <person name="de Groot N.N."/>
        </authorList>
    </citation>
    <scope>NUCLEOTIDE SEQUENCE [LARGE SCALE GENOMIC DNA]</scope>
    <source>
        <strain evidence="2 3">DSM 5885</strain>
    </source>
</reference>
<dbReference type="Gene3D" id="3.30.450.40">
    <property type="match status" value="1"/>
</dbReference>
<dbReference type="PANTHER" id="PTHR33525">
    <property type="match status" value="1"/>
</dbReference>
<accession>A0A1G8E4H9</accession>
<dbReference type="Proteomes" id="UP000198607">
    <property type="component" value="Unassembled WGS sequence"/>
</dbReference>
<dbReference type="EMBL" id="FNCY01000007">
    <property type="protein sequence ID" value="SDH64755.1"/>
    <property type="molecule type" value="Genomic_DNA"/>
</dbReference>
<protein>
    <submittedName>
        <fullName evidence="2">HDOD domain-containing protein</fullName>
    </submittedName>
</protein>
<dbReference type="InterPro" id="IPR052340">
    <property type="entry name" value="RNase_Y/CdgJ"/>
</dbReference>
<dbReference type="STRING" id="83767.SAMN05660652_02025"/>
<evidence type="ECO:0000313" key="3">
    <source>
        <dbReference type="Proteomes" id="UP000198607"/>
    </source>
</evidence>
<dbReference type="Pfam" id="PF01590">
    <property type="entry name" value="GAF"/>
    <property type="match status" value="1"/>
</dbReference>
<evidence type="ECO:0000313" key="2">
    <source>
        <dbReference type="EMBL" id="SDH64755.1"/>
    </source>
</evidence>
<dbReference type="SUPFAM" id="SSF109604">
    <property type="entry name" value="HD-domain/PDEase-like"/>
    <property type="match status" value="1"/>
</dbReference>
<dbReference type="Pfam" id="PF08668">
    <property type="entry name" value="HDOD"/>
    <property type="match status" value="1"/>
</dbReference>
<dbReference type="InterPro" id="IPR013976">
    <property type="entry name" value="HDOD"/>
</dbReference>
<dbReference type="AlphaFoldDB" id="A0A1G8E4H9"/>
<proteinExistence type="predicted"/>
<dbReference type="PANTHER" id="PTHR33525:SF3">
    <property type="entry name" value="RIBONUCLEASE Y"/>
    <property type="match status" value="1"/>
</dbReference>
<evidence type="ECO:0000259" key="1">
    <source>
        <dbReference type="PROSITE" id="PS51833"/>
    </source>
</evidence>
<feature type="domain" description="HDOD" evidence="1">
    <location>
        <begin position="23"/>
        <end position="219"/>
    </location>
</feature>
<dbReference type="PROSITE" id="PS51833">
    <property type="entry name" value="HDOD"/>
    <property type="match status" value="1"/>
</dbReference>
<sequence length="485" mass="53058">MMENEKQDTVARLLALMDKSPGFAGLGGSIQTITRLGEDLDGGTRAITEAILRDAALTSKLLRISNSSRNARGGRNVSTIDQALMLLGVNTVKSVALSLALLGSLSHKPQSNQLHAEIVTSYFCGCLAGEITRMNAPRYSAQEAHVCGLLQNIGRMMALYYLYDDVERARALQAEQNLTEDEAIRQTLGTSFEQISVAIARQWSLPDVLQNSLAADLGKAPPRVVSTALVWQQLCAAFCRRVTDIVFRLPENREKIELSKEIEYFRLALQLKESEVRELVGRCLEDTDQVLAEMSFPCNVDQARKLLRKASERVMEMLSAGDSLTKMDNAIDGKSPVEIIQHVLRLIHDHCNFDRTLLCLPDSSSGLVAIAGVGNNANQVTARFRCFGAKPDLFRAIMARRTDTYIADVTTPAYAKLLPEWYAQLVGARAFVMLPLMSGGKLLGMLYGDFGTAPASAPGGWAQAPMAGWREILVKALAAGQTRPV</sequence>
<gene>
    <name evidence="2" type="ORF">SAMN05660652_02025</name>
</gene>
<name>A0A1G8E4H9_9RHOO</name>
<dbReference type="SUPFAM" id="SSF55781">
    <property type="entry name" value="GAF domain-like"/>
    <property type="match status" value="1"/>
</dbReference>
<organism evidence="2 3">
    <name type="scientific">Propionivibrio dicarboxylicus</name>
    <dbReference type="NCBI Taxonomy" id="83767"/>
    <lineage>
        <taxon>Bacteria</taxon>
        <taxon>Pseudomonadati</taxon>
        <taxon>Pseudomonadota</taxon>
        <taxon>Betaproteobacteria</taxon>
        <taxon>Rhodocyclales</taxon>
        <taxon>Rhodocyclaceae</taxon>
        <taxon>Propionivibrio</taxon>
    </lineage>
</organism>
<dbReference type="Gene3D" id="1.10.3210.10">
    <property type="entry name" value="Hypothetical protein af1432"/>
    <property type="match status" value="1"/>
</dbReference>
<dbReference type="InterPro" id="IPR003018">
    <property type="entry name" value="GAF"/>
</dbReference>
<keyword evidence="3" id="KW-1185">Reference proteome</keyword>
<dbReference type="InterPro" id="IPR029016">
    <property type="entry name" value="GAF-like_dom_sf"/>
</dbReference>